<keyword evidence="2" id="KW-1185">Reference proteome</keyword>
<accession>A0A6J1KY18</accession>
<name>A0A6J1KY18_CUCMA</name>
<feature type="compositionally biased region" description="Basic and acidic residues" evidence="1">
    <location>
        <begin position="87"/>
        <end position="102"/>
    </location>
</feature>
<dbReference type="Proteomes" id="UP000504608">
    <property type="component" value="Unplaced"/>
</dbReference>
<evidence type="ECO:0000313" key="3">
    <source>
        <dbReference type="RefSeq" id="XP_023003933.1"/>
    </source>
</evidence>
<organism evidence="2 3">
    <name type="scientific">Cucurbita maxima</name>
    <name type="common">Pumpkin</name>
    <name type="synonym">Winter squash</name>
    <dbReference type="NCBI Taxonomy" id="3661"/>
    <lineage>
        <taxon>Eukaryota</taxon>
        <taxon>Viridiplantae</taxon>
        <taxon>Streptophyta</taxon>
        <taxon>Embryophyta</taxon>
        <taxon>Tracheophyta</taxon>
        <taxon>Spermatophyta</taxon>
        <taxon>Magnoliopsida</taxon>
        <taxon>eudicotyledons</taxon>
        <taxon>Gunneridae</taxon>
        <taxon>Pentapetalae</taxon>
        <taxon>rosids</taxon>
        <taxon>fabids</taxon>
        <taxon>Cucurbitales</taxon>
        <taxon>Cucurbitaceae</taxon>
        <taxon>Cucurbiteae</taxon>
        <taxon>Cucurbita</taxon>
    </lineage>
</organism>
<dbReference type="GeneID" id="111497376"/>
<reference evidence="3" key="1">
    <citation type="submission" date="2025-08" db="UniProtKB">
        <authorList>
            <consortium name="RefSeq"/>
        </authorList>
    </citation>
    <scope>IDENTIFICATION</scope>
    <source>
        <tissue evidence="3">Young leaves</tissue>
    </source>
</reference>
<dbReference type="KEGG" id="cmax:111497376"/>
<proteinExistence type="predicted"/>
<evidence type="ECO:0000313" key="2">
    <source>
        <dbReference type="Proteomes" id="UP000504608"/>
    </source>
</evidence>
<protein>
    <submittedName>
        <fullName evidence="3">WEB family protein At3g51220-like</fullName>
    </submittedName>
</protein>
<evidence type="ECO:0000256" key="1">
    <source>
        <dbReference type="SAM" id="MobiDB-lite"/>
    </source>
</evidence>
<feature type="region of interest" description="Disordered" evidence="1">
    <location>
        <begin position="87"/>
        <end position="110"/>
    </location>
</feature>
<dbReference type="AlphaFoldDB" id="A0A6J1KY18"/>
<sequence length="191" mass="21971">MDGEHGGERLVVQGRAEIDTRAPFKSVKEAVTLFGERILVGEIYAKKMKERVEVGESQAKQNEENNLLAFCLQSLKDELERTKQELEQLKSTEHEKPHHEHPLSSTMAIHPDVDKDPKFVQNKKENNTNMLQKKRSVKFAVPLELNQNISVKYESMAQKSSLSPSSTKKPKKKTLAYVIERFFTKKKKNHQ</sequence>
<dbReference type="RefSeq" id="XP_023003933.1">
    <property type="nucleotide sequence ID" value="XM_023148165.1"/>
</dbReference>
<dbReference type="OrthoDB" id="4585693at2759"/>
<gene>
    <name evidence="3" type="primary">LOC111497376</name>
</gene>